<comment type="caution">
    <text evidence="3">The sequence shown here is derived from an EMBL/GenBank/DDBJ whole genome shotgun (WGS) entry which is preliminary data.</text>
</comment>
<proteinExistence type="predicted"/>
<keyword evidence="4" id="KW-1185">Reference proteome</keyword>
<evidence type="ECO:0000256" key="1">
    <source>
        <dbReference type="SAM" id="MobiDB-lite"/>
    </source>
</evidence>
<gene>
    <name evidence="3" type="ORF">HF577_33090</name>
</gene>
<sequence>MDLTTYSVCVLAGSAGGAVSGYYAGGRRRAGRRAATRSTRSRTMRSWPGGRRRHRRRPGAG</sequence>
<name>A0ABX1RRU8_9PSEU</name>
<evidence type="ECO:0000313" key="3">
    <source>
        <dbReference type="EMBL" id="NMH81911.1"/>
    </source>
</evidence>
<dbReference type="Proteomes" id="UP001296706">
    <property type="component" value="Unassembled WGS sequence"/>
</dbReference>
<feature type="compositionally biased region" description="Basic residues" evidence="1">
    <location>
        <begin position="26"/>
        <end position="43"/>
    </location>
</feature>
<evidence type="ECO:0000256" key="2">
    <source>
        <dbReference type="SAM" id="Phobius"/>
    </source>
</evidence>
<keyword evidence="2" id="KW-1133">Transmembrane helix</keyword>
<evidence type="ECO:0000313" key="4">
    <source>
        <dbReference type="Proteomes" id="UP001296706"/>
    </source>
</evidence>
<dbReference type="RefSeq" id="WP_211175222.1">
    <property type="nucleotide sequence ID" value="NZ_JAAXKY010000180.1"/>
</dbReference>
<accession>A0ABX1RRU8</accession>
<keyword evidence="2" id="KW-0812">Transmembrane</keyword>
<reference evidence="3 4" key="1">
    <citation type="submission" date="2020-04" db="EMBL/GenBank/DDBJ databases">
        <authorList>
            <person name="Klaysubun C."/>
            <person name="Duangmal K."/>
            <person name="Lipun K."/>
        </authorList>
    </citation>
    <scope>NUCLEOTIDE SEQUENCE [LARGE SCALE GENOMIC DNA]</scope>
    <source>
        <strain evidence="3 4">JCM 11839</strain>
    </source>
</reference>
<feature type="region of interest" description="Disordered" evidence="1">
    <location>
        <begin position="22"/>
        <end position="61"/>
    </location>
</feature>
<feature type="compositionally biased region" description="Basic residues" evidence="1">
    <location>
        <begin position="50"/>
        <end position="61"/>
    </location>
</feature>
<feature type="non-terminal residue" evidence="3">
    <location>
        <position position="61"/>
    </location>
</feature>
<organism evidence="3 4">
    <name type="scientific">Pseudonocardia xinjiangensis</name>
    <dbReference type="NCBI Taxonomy" id="75289"/>
    <lineage>
        <taxon>Bacteria</taxon>
        <taxon>Bacillati</taxon>
        <taxon>Actinomycetota</taxon>
        <taxon>Actinomycetes</taxon>
        <taxon>Pseudonocardiales</taxon>
        <taxon>Pseudonocardiaceae</taxon>
        <taxon>Pseudonocardia</taxon>
    </lineage>
</organism>
<protein>
    <submittedName>
        <fullName evidence="3">Uncharacterized protein</fullName>
    </submittedName>
</protein>
<keyword evidence="2" id="KW-0472">Membrane</keyword>
<feature type="transmembrane region" description="Helical" evidence="2">
    <location>
        <begin position="6"/>
        <end position="24"/>
    </location>
</feature>
<dbReference type="EMBL" id="JAAXKY010000180">
    <property type="protein sequence ID" value="NMH81911.1"/>
    <property type="molecule type" value="Genomic_DNA"/>
</dbReference>